<sequence>MDTKLSWDESVHPDGLDE</sequence>
<evidence type="ECO:0000313" key="1">
    <source>
        <dbReference type="EMBL" id="MCI83307.1"/>
    </source>
</evidence>
<protein>
    <submittedName>
        <fullName evidence="1">Uncharacterized protein</fullName>
    </submittedName>
</protein>
<proteinExistence type="predicted"/>
<dbReference type="Proteomes" id="UP000265520">
    <property type="component" value="Unassembled WGS sequence"/>
</dbReference>
<dbReference type="AlphaFoldDB" id="A0A392V535"/>
<organism evidence="1 2">
    <name type="scientific">Trifolium medium</name>
    <dbReference type="NCBI Taxonomy" id="97028"/>
    <lineage>
        <taxon>Eukaryota</taxon>
        <taxon>Viridiplantae</taxon>
        <taxon>Streptophyta</taxon>
        <taxon>Embryophyta</taxon>
        <taxon>Tracheophyta</taxon>
        <taxon>Spermatophyta</taxon>
        <taxon>Magnoliopsida</taxon>
        <taxon>eudicotyledons</taxon>
        <taxon>Gunneridae</taxon>
        <taxon>Pentapetalae</taxon>
        <taxon>rosids</taxon>
        <taxon>fabids</taxon>
        <taxon>Fabales</taxon>
        <taxon>Fabaceae</taxon>
        <taxon>Papilionoideae</taxon>
        <taxon>50 kb inversion clade</taxon>
        <taxon>NPAAA clade</taxon>
        <taxon>Hologalegina</taxon>
        <taxon>IRL clade</taxon>
        <taxon>Trifolieae</taxon>
        <taxon>Trifolium</taxon>
    </lineage>
</organism>
<evidence type="ECO:0000313" key="2">
    <source>
        <dbReference type="Proteomes" id="UP000265520"/>
    </source>
</evidence>
<reference evidence="1 2" key="1">
    <citation type="journal article" date="2018" name="Front. Plant Sci.">
        <title>Red Clover (Trifolium pratense) and Zigzag Clover (T. medium) - A Picture of Genomic Similarities and Differences.</title>
        <authorList>
            <person name="Dluhosova J."/>
            <person name="Istvanek J."/>
            <person name="Nedelnik J."/>
            <person name="Repkova J."/>
        </authorList>
    </citation>
    <scope>NUCLEOTIDE SEQUENCE [LARGE SCALE GENOMIC DNA]</scope>
    <source>
        <strain evidence="2">cv. 10/8</strain>
        <tissue evidence="1">Leaf</tissue>
    </source>
</reference>
<name>A0A392V535_9FABA</name>
<accession>A0A392V535</accession>
<comment type="caution">
    <text evidence="1">The sequence shown here is derived from an EMBL/GenBank/DDBJ whole genome shotgun (WGS) entry which is preliminary data.</text>
</comment>
<dbReference type="EMBL" id="LXQA011064070">
    <property type="protein sequence ID" value="MCI83307.1"/>
    <property type="molecule type" value="Genomic_DNA"/>
</dbReference>
<keyword evidence="2" id="KW-1185">Reference proteome</keyword>
<feature type="non-terminal residue" evidence="1">
    <location>
        <position position="18"/>
    </location>
</feature>